<dbReference type="InterPro" id="IPR036852">
    <property type="entry name" value="Peptidase_S8/S53_dom_sf"/>
</dbReference>
<dbReference type="InterPro" id="IPR045051">
    <property type="entry name" value="SBT"/>
</dbReference>
<dbReference type="Proteomes" id="UP001318860">
    <property type="component" value="Unassembled WGS sequence"/>
</dbReference>
<proteinExistence type="inferred from homology"/>
<dbReference type="PANTHER" id="PTHR10795">
    <property type="entry name" value="PROPROTEIN CONVERTASE SUBTILISIN/KEXIN"/>
    <property type="match status" value="1"/>
</dbReference>
<feature type="domain" description="Subtilisin-like protease fibronectin type-III" evidence="5">
    <location>
        <begin position="110"/>
        <end position="172"/>
    </location>
</feature>
<sequence length="177" mass="19084">MTFILGSGTSMACPHLSGVAALLKSVHPDWSPATIKSAIMTTADVVNLAHNPIEDQTLQPAGVFATGAGHVNPSRANDPGLIYDIEPKDYIPYLCGLQYTNREVAIITQQKISPPPGVHVAVKPDKIDFTESKQKVTYEVTFSRLPNGANSSFTQGFLTWTSGKYLVRSPIVAIMVD</sequence>
<evidence type="ECO:0000256" key="3">
    <source>
        <dbReference type="PROSITE-ProRule" id="PRU01240"/>
    </source>
</evidence>
<dbReference type="Pfam" id="PF17766">
    <property type="entry name" value="fn3_6"/>
    <property type="match status" value="1"/>
</dbReference>
<organism evidence="6 7">
    <name type="scientific">Rehmannia glutinosa</name>
    <name type="common">Chinese foxglove</name>
    <dbReference type="NCBI Taxonomy" id="99300"/>
    <lineage>
        <taxon>Eukaryota</taxon>
        <taxon>Viridiplantae</taxon>
        <taxon>Streptophyta</taxon>
        <taxon>Embryophyta</taxon>
        <taxon>Tracheophyta</taxon>
        <taxon>Spermatophyta</taxon>
        <taxon>Magnoliopsida</taxon>
        <taxon>eudicotyledons</taxon>
        <taxon>Gunneridae</taxon>
        <taxon>Pentapetalae</taxon>
        <taxon>asterids</taxon>
        <taxon>lamiids</taxon>
        <taxon>Lamiales</taxon>
        <taxon>Orobanchaceae</taxon>
        <taxon>Rehmannieae</taxon>
        <taxon>Rehmannia</taxon>
    </lineage>
</organism>
<dbReference type="SUPFAM" id="SSF52743">
    <property type="entry name" value="Subtilisin-like"/>
    <property type="match status" value="1"/>
</dbReference>
<keyword evidence="2" id="KW-0732">Signal</keyword>
<gene>
    <name evidence="6" type="ORF">DH2020_005416</name>
</gene>
<comment type="caution">
    <text evidence="3">Lacks conserved residue(s) required for the propagation of feature annotation.</text>
</comment>
<keyword evidence="7" id="KW-1185">Reference proteome</keyword>
<name>A0ABR0XG24_REHGL</name>
<dbReference type="Gene3D" id="2.60.40.2310">
    <property type="match status" value="1"/>
</dbReference>
<reference evidence="6 7" key="1">
    <citation type="journal article" date="2021" name="Comput. Struct. Biotechnol. J.">
        <title>De novo genome assembly of the potent medicinal plant Rehmannia glutinosa using nanopore technology.</title>
        <authorList>
            <person name="Ma L."/>
            <person name="Dong C."/>
            <person name="Song C."/>
            <person name="Wang X."/>
            <person name="Zheng X."/>
            <person name="Niu Y."/>
            <person name="Chen S."/>
            <person name="Feng W."/>
        </authorList>
    </citation>
    <scope>NUCLEOTIDE SEQUENCE [LARGE SCALE GENOMIC DNA]</scope>
    <source>
        <strain evidence="6">DH-2019</strain>
    </source>
</reference>
<protein>
    <submittedName>
        <fullName evidence="6">Uncharacterized protein</fullName>
    </submittedName>
</protein>
<dbReference type="PROSITE" id="PS51892">
    <property type="entry name" value="SUBTILASE"/>
    <property type="match status" value="1"/>
</dbReference>
<dbReference type="Pfam" id="PF00082">
    <property type="entry name" value="Peptidase_S8"/>
    <property type="match status" value="1"/>
</dbReference>
<comment type="similarity">
    <text evidence="1 3">Belongs to the peptidase S8 family.</text>
</comment>
<accession>A0ABR0XG24</accession>
<evidence type="ECO:0000259" key="5">
    <source>
        <dbReference type="Pfam" id="PF17766"/>
    </source>
</evidence>
<dbReference type="Gene3D" id="3.40.50.200">
    <property type="entry name" value="Peptidase S8/S53 domain"/>
    <property type="match status" value="1"/>
</dbReference>
<dbReference type="InterPro" id="IPR041469">
    <property type="entry name" value="Subtilisin-like_FN3"/>
</dbReference>
<evidence type="ECO:0000256" key="1">
    <source>
        <dbReference type="ARBA" id="ARBA00011073"/>
    </source>
</evidence>
<evidence type="ECO:0000313" key="7">
    <source>
        <dbReference type="Proteomes" id="UP001318860"/>
    </source>
</evidence>
<comment type="caution">
    <text evidence="6">The sequence shown here is derived from an EMBL/GenBank/DDBJ whole genome shotgun (WGS) entry which is preliminary data.</text>
</comment>
<feature type="domain" description="Peptidase S8/S53" evidence="4">
    <location>
        <begin position="5"/>
        <end position="50"/>
    </location>
</feature>
<dbReference type="InterPro" id="IPR000209">
    <property type="entry name" value="Peptidase_S8/S53_dom"/>
</dbReference>
<evidence type="ECO:0000313" key="6">
    <source>
        <dbReference type="EMBL" id="KAK6158102.1"/>
    </source>
</evidence>
<evidence type="ECO:0000256" key="2">
    <source>
        <dbReference type="ARBA" id="ARBA00022729"/>
    </source>
</evidence>
<dbReference type="EMBL" id="JABTTQ020000004">
    <property type="protein sequence ID" value="KAK6158102.1"/>
    <property type="molecule type" value="Genomic_DNA"/>
</dbReference>
<evidence type="ECO:0000259" key="4">
    <source>
        <dbReference type="Pfam" id="PF00082"/>
    </source>
</evidence>